<proteinExistence type="predicted"/>
<dbReference type="Pfam" id="PF00498">
    <property type="entry name" value="FHA"/>
    <property type="match status" value="1"/>
</dbReference>
<evidence type="ECO:0000259" key="2">
    <source>
        <dbReference type="PROSITE" id="PS50006"/>
    </source>
</evidence>
<organism evidence="3 4">
    <name type="scientific">Symplocastrum torsivum CPER-KK1</name>
    <dbReference type="NCBI Taxonomy" id="450513"/>
    <lineage>
        <taxon>Bacteria</taxon>
        <taxon>Bacillati</taxon>
        <taxon>Cyanobacteriota</taxon>
        <taxon>Cyanophyceae</taxon>
        <taxon>Oscillatoriophycideae</taxon>
        <taxon>Oscillatoriales</taxon>
        <taxon>Microcoleaceae</taxon>
        <taxon>Symplocastrum</taxon>
    </lineage>
</organism>
<accession>A0A951UC68</accession>
<dbReference type="PROSITE" id="PS50006">
    <property type="entry name" value="FHA_DOMAIN"/>
    <property type="match status" value="1"/>
</dbReference>
<feature type="domain" description="FHA" evidence="2">
    <location>
        <begin position="55"/>
        <end position="114"/>
    </location>
</feature>
<comment type="caution">
    <text evidence="3">The sequence shown here is derived from an EMBL/GenBank/DDBJ whole genome shotgun (WGS) entry which is preliminary data.</text>
</comment>
<evidence type="ECO:0000313" key="3">
    <source>
        <dbReference type="EMBL" id="MBW4547860.1"/>
    </source>
</evidence>
<feature type="region of interest" description="Disordered" evidence="1">
    <location>
        <begin position="1"/>
        <end position="29"/>
    </location>
</feature>
<name>A0A951UC68_9CYAN</name>
<sequence>MPEAETSHFHHSKHNLSPIGSTTKPISPSEPQEVHWLIVKDDQGRKEIPLGGEVYSIGRDAECDIRLFSLFVSRRHATLVRQQRDDGNYYYQIVNGNLQGQLSANGIVIHGRKIQSYDLKNEDKVVFGPGVSVTYYLLKRNNRKSGPLDPFDITLIDPGMVEEQEK</sequence>
<protein>
    <submittedName>
        <fullName evidence="3">FHA domain-containing protein</fullName>
    </submittedName>
</protein>
<reference evidence="3" key="2">
    <citation type="journal article" date="2022" name="Microbiol. Resour. Announc.">
        <title>Metagenome Sequencing to Explore Phylogenomics of Terrestrial Cyanobacteria.</title>
        <authorList>
            <person name="Ward R.D."/>
            <person name="Stajich J.E."/>
            <person name="Johansen J.R."/>
            <person name="Huntemann M."/>
            <person name="Clum A."/>
            <person name="Foster B."/>
            <person name="Foster B."/>
            <person name="Roux S."/>
            <person name="Palaniappan K."/>
            <person name="Varghese N."/>
            <person name="Mukherjee S."/>
            <person name="Reddy T.B.K."/>
            <person name="Daum C."/>
            <person name="Copeland A."/>
            <person name="Chen I.A."/>
            <person name="Ivanova N.N."/>
            <person name="Kyrpides N.C."/>
            <person name="Shapiro N."/>
            <person name="Eloe-Fadrosh E.A."/>
            <person name="Pietrasiak N."/>
        </authorList>
    </citation>
    <scope>NUCLEOTIDE SEQUENCE</scope>
    <source>
        <strain evidence="3">CPER-KK1</strain>
    </source>
</reference>
<dbReference type="SMART" id="SM00240">
    <property type="entry name" value="FHA"/>
    <property type="match status" value="1"/>
</dbReference>
<dbReference type="InterPro" id="IPR000253">
    <property type="entry name" value="FHA_dom"/>
</dbReference>
<evidence type="ECO:0000256" key="1">
    <source>
        <dbReference type="SAM" id="MobiDB-lite"/>
    </source>
</evidence>
<dbReference type="InterPro" id="IPR008984">
    <property type="entry name" value="SMAD_FHA_dom_sf"/>
</dbReference>
<reference evidence="3" key="1">
    <citation type="submission" date="2021-05" db="EMBL/GenBank/DDBJ databases">
        <authorList>
            <person name="Pietrasiak N."/>
            <person name="Ward R."/>
            <person name="Stajich J.E."/>
            <person name="Kurbessoian T."/>
        </authorList>
    </citation>
    <scope>NUCLEOTIDE SEQUENCE</scope>
    <source>
        <strain evidence="3">CPER-KK1</strain>
    </source>
</reference>
<dbReference type="AlphaFoldDB" id="A0A951UC68"/>
<dbReference type="Gene3D" id="2.60.200.20">
    <property type="match status" value="1"/>
</dbReference>
<feature type="compositionally biased region" description="Polar residues" evidence="1">
    <location>
        <begin position="18"/>
        <end position="29"/>
    </location>
</feature>
<dbReference type="SUPFAM" id="SSF49879">
    <property type="entry name" value="SMAD/FHA domain"/>
    <property type="match status" value="1"/>
</dbReference>
<dbReference type="Proteomes" id="UP000753908">
    <property type="component" value="Unassembled WGS sequence"/>
</dbReference>
<evidence type="ECO:0000313" key="4">
    <source>
        <dbReference type="Proteomes" id="UP000753908"/>
    </source>
</evidence>
<dbReference type="EMBL" id="JAHHIF010000049">
    <property type="protein sequence ID" value="MBW4547860.1"/>
    <property type="molecule type" value="Genomic_DNA"/>
</dbReference>
<gene>
    <name evidence="3" type="ORF">KME25_25945</name>
</gene>